<dbReference type="EMBL" id="LK023335">
    <property type="protein sequence ID" value="CDS09886.1"/>
    <property type="molecule type" value="Genomic_DNA"/>
</dbReference>
<proteinExistence type="predicted"/>
<protein>
    <submittedName>
        <fullName evidence="1">Uncharacterized protein</fullName>
    </submittedName>
</protein>
<accession>A0A077WQK0</accession>
<dbReference type="OrthoDB" id="2285904at2759"/>
<reference evidence="1" key="1">
    <citation type="journal article" date="2014" name="Genome Announc.">
        <title>De novo whole-genome sequence and genome annotation of Lichtheimia ramosa.</title>
        <authorList>
            <person name="Linde J."/>
            <person name="Schwartze V."/>
            <person name="Binder U."/>
            <person name="Lass-Florl C."/>
            <person name="Voigt K."/>
            <person name="Horn F."/>
        </authorList>
    </citation>
    <scope>NUCLEOTIDE SEQUENCE</scope>
    <source>
        <strain evidence="1">JMRC FSU:6197</strain>
    </source>
</reference>
<sequence>MSCAILRTNQKKSTTSRKDPSLPLATCTQIRDAEYEDRLTRIIISTAIDKRARLKAELQQKQLPNGTNVNIVNRLAAQGVNTTCTALLATFPTEFTKERWVQFIQHNFDRIYNLHRQTPTPTKSKSSSSTYEEITVVQMPANRLLNVNLGEDERKIFKDLLVKAATNITDTIATVALAGRLHIINYAKTGLPVQKYSQQSQQYLPIKTLCPEAAVRDTSQLHDHKMIPVIPTHHRIAEFMERDKDIEEFLSMNHLSFILNNINNQQEKDKHTTWQACLKNIALSPSYIMNSNSHLKSSAVRQLATNVSNMWRKKDLYWRLLGHTSRLLIRLHLAPTREKRRYLKISGAKV</sequence>
<evidence type="ECO:0000313" key="1">
    <source>
        <dbReference type="EMBL" id="CDS09886.1"/>
    </source>
</evidence>
<gene>
    <name evidence="1" type="ORF">LRAMOSA02563</name>
</gene>
<organism evidence="1">
    <name type="scientific">Lichtheimia ramosa</name>
    <dbReference type="NCBI Taxonomy" id="688394"/>
    <lineage>
        <taxon>Eukaryota</taxon>
        <taxon>Fungi</taxon>
        <taxon>Fungi incertae sedis</taxon>
        <taxon>Mucoromycota</taxon>
        <taxon>Mucoromycotina</taxon>
        <taxon>Mucoromycetes</taxon>
        <taxon>Mucorales</taxon>
        <taxon>Lichtheimiaceae</taxon>
        <taxon>Lichtheimia</taxon>
    </lineage>
</organism>
<dbReference type="AlphaFoldDB" id="A0A077WQK0"/>
<name>A0A077WQK0_9FUNG</name>